<reference evidence="1 2" key="1">
    <citation type="submission" date="2014-03" db="EMBL/GenBank/DDBJ databases">
        <title>Draft genome of the hookworm Oesophagostomum dentatum.</title>
        <authorList>
            <person name="Mitreva M."/>
        </authorList>
    </citation>
    <scope>NUCLEOTIDE SEQUENCE [LARGE SCALE GENOMIC DNA]</scope>
    <source>
        <strain evidence="1 2">OD-Hann</strain>
    </source>
</reference>
<name>A0A0B1SKB1_OESDE</name>
<proteinExistence type="predicted"/>
<protein>
    <submittedName>
        <fullName evidence="1">Uncharacterized protein</fullName>
    </submittedName>
</protein>
<sequence>MYAMLCKARTLNVPQELFRLVKIVSACIKYKVEEAVFQKFKERAPTNSAIYTCPIVKELLLNKVENLCVF</sequence>
<evidence type="ECO:0000313" key="2">
    <source>
        <dbReference type="Proteomes" id="UP000053660"/>
    </source>
</evidence>
<dbReference type="Proteomes" id="UP000053660">
    <property type="component" value="Unassembled WGS sequence"/>
</dbReference>
<dbReference type="AlphaFoldDB" id="A0A0B1SKB1"/>
<dbReference type="EMBL" id="KN562675">
    <property type="protein sequence ID" value="KHJ85763.1"/>
    <property type="molecule type" value="Genomic_DNA"/>
</dbReference>
<accession>A0A0B1SKB1</accession>
<evidence type="ECO:0000313" key="1">
    <source>
        <dbReference type="EMBL" id="KHJ85763.1"/>
    </source>
</evidence>
<keyword evidence="2" id="KW-1185">Reference proteome</keyword>
<organism evidence="1 2">
    <name type="scientific">Oesophagostomum dentatum</name>
    <name type="common">Nodular worm</name>
    <dbReference type="NCBI Taxonomy" id="61180"/>
    <lineage>
        <taxon>Eukaryota</taxon>
        <taxon>Metazoa</taxon>
        <taxon>Ecdysozoa</taxon>
        <taxon>Nematoda</taxon>
        <taxon>Chromadorea</taxon>
        <taxon>Rhabditida</taxon>
        <taxon>Rhabditina</taxon>
        <taxon>Rhabditomorpha</taxon>
        <taxon>Strongyloidea</taxon>
        <taxon>Strongylidae</taxon>
        <taxon>Oesophagostomum</taxon>
    </lineage>
</organism>
<gene>
    <name evidence="1" type="ORF">OESDEN_14502</name>
</gene>